<dbReference type="EMBL" id="QKXH01000017">
    <property type="protein sequence ID" value="PZX91847.1"/>
    <property type="molecule type" value="Genomic_DNA"/>
</dbReference>
<evidence type="ECO:0000313" key="2">
    <source>
        <dbReference type="Proteomes" id="UP000249177"/>
    </source>
</evidence>
<gene>
    <name evidence="1" type="ORF">DOS84_18675</name>
</gene>
<name>A0A2W7U979_9FLAO</name>
<dbReference type="RefSeq" id="WP_111411616.1">
    <property type="nucleotide sequence ID" value="NZ_QKXH01000017.1"/>
</dbReference>
<proteinExistence type="predicted"/>
<sequence length="129" mass="14641">MDTNIDKTFDDLIDLMLIQAQKFLEELGEFFPYASVLSSEGELSTLGIYNDDDSDFTAKKAIDVFQNNIQKEIENGSVLIGAIGIDVLIKETNENAIMVKATEDGIKWHERNFLYTIKDNVVEIEKYIP</sequence>
<evidence type="ECO:0000313" key="1">
    <source>
        <dbReference type="EMBL" id="PZX91847.1"/>
    </source>
</evidence>
<reference evidence="1 2" key="1">
    <citation type="submission" date="2018-06" db="EMBL/GenBank/DDBJ databases">
        <title>Flavobacterium sp IMCC34762, genome.</title>
        <authorList>
            <person name="Joung Y."/>
            <person name="Cho J."/>
            <person name="Song J."/>
        </authorList>
    </citation>
    <scope>NUCLEOTIDE SEQUENCE [LARGE SCALE GENOMIC DNA]</scope>
    <source>
        <strain evidence="1 2">IMCC34762</strain>
    </source>
</reference>
<dbReference type="OrthoDB" id="763610at2"/>
<keyword evidence="2" id="KW-1185">Reference proteome</keyword>
<dbReference type="AlphaFoldDB" id="A0A2W7U979"/>
<comment type="caution">
    <text evidence="1">The sequence shown here is derived from an EMBL/GenBank/DDBJ whole genome shotgun (WGS) entry which is preliminary data.</text>
</comment>
<protein>
    <submittedName>
        <fullName evidence="1">Uncharacterized protein</fullName>
    </submittedName>
</protein>
<organism evidence="1 2">
    <name type="scientific">Flavobacterium aquariorum</name>
    <dbReference type="NCBI Taxonomy" id="2217670"/>
    <lineage>
        <taxon>Bacteria</taxon>
        <taxon>Pseudomonadati</taxon>
        <taxon>Bacteroidota</taxon>
        <taxon>Flavobacteriia</taxon>
        <taxon>Flavobacteriales</taxon>
        <taxon>Flavobacteriaceae</taxon>
        <taxon>Flavobacterium</taxon>
    </lineage>
</organism>
<accession>A0A2W7U979</accession>
<dbReference type="Proteomes" id="UP000249177">
    <property type="component" value="Unassembled WGS sequence"/>
</dbReference>